<dbReference type="Gene3D" id="3.50.50.60">
    <property type="entry name" value="FAD/NAD(P)-binding domain"/>
    <property type="match status" value="1"/>
</dbReference>
<keyword evidence="2" id="KW-0503">Monooxygenase</keyword>
<dbReference type="Proteomes" id="UP001596157">
    <property type="component" value="Unassembled WGS sequence"/>
</dbReference>
<evidence type="ECO:0000256" key="1">
    <source>
        <dbReference type="ARBA" id="ARBA00023002"/>
    </source>
</evidence>
<gene>
    <name evidence="2" type="ORF">ACFPM7_23845</name>
</gene>
<keyword evidence="1 2" id="KW-0560">Oxidoreductase</keyword>
<dbReference type="EMBL" id="JBHSKF010000014">
    <property type="protein sequence ID" value="MFC5290099.1"/>
    <property type="molecule type" value="Genomic_DNA"/>
</dbReference>
<evidence type="ECO:0000313" key="2">
    <source>
        <dbReference type="EMBL" id="MFC5290099.1"/>
    </source>
</evidence>
<proteinExistence type="predicted"/>
<keyword evidence="3" id="KW-1185">Reference proteome</keyword>
<dbReference type="SUPFAM" id="SSF51905">
    <property type="entry name" value="FAD/NAD(P)-binding domain"/>
    <property type="match status" value="2"/>
</dbReference>
<dbReference type="InterPro" id="IPR036188">
    <property type="entry name" value="FAD/NAD-bd_sf"/>
</dbReference>
<protein>
    <submittedName>
        <fullName evidence="2">Flavin-containing monooxygenase</fullName>
        <ecNumber evidence="2">1.14.13.-</ecNumber>
    </submittedName>
</protein>
<dbReference type="RefSeq" id="WP_378249972.1">
    <property type="nucleotide sequence ID" value="NZ_JBHSKF010000014.1"/>
</dbReference>
<dbReference type="PRINTS" id="PR00368">
    <property type="entry name" value="FADPNR"/>
</dbReference>
<sequence length="363" mass="39379">MTQRTDVLVIGAGQAGLSVGQFLARTELSLRIVDAGPRIGWVWRRRWDSLRLFTAAKHNDLPGMAFPGDRDALPGKDHVADYLLSYAQRFDLPVECGAPVERLTAERGGPARYRAVTGDRDLWAEQVVVATGPTGTPRIPDLAGSIDPAVAQVHAAEYRNPNQLPDGPVLVVGAGNSGAEIAVELARTREVWLAGREVGTLPVKLAGLPYRLLNRYVTSDTRWGRSLARGNSGKGTPLVRLTEDDLTRAGVRRLPRVDTVDKGMPVAGGRLVQPAAIVWSTGYVRDFSWIELPVLNDSGDPDHHRGVVRGEPGLYVLGLPFLHSFASSLLMGMERDARHIAETVLRRHRSAGWRTPLTAGGGP</sequence>
<evidence type="ECO:0000313" key="3">
    <source>
        <dbReference type="Proteomes" id="UP001596157"/>
    </source>
</evidence>
<dbReference type="InterPro" id="IPR050982">
    <property type="entry name" value="Auxin_biosynth/cation_transpt"/>
</dbReference>
<reference evidence="3" key="1">
    <citation type="journal article" date="2019" name="Int. J. Syst. Evol. Microbiol.">
        <title>The Global Catalogue of Microorganisms (GCM) 10K type strain sequencing project: providing services to taxonomists for standard genome sequencing and annotation.</title>
        <authorList>
            <consortium name="The Broad Institute Genomics Platform"/>
            <consortium name="The Broad Institute Genome Sequencing Center for Infectious Disease"/>
            <person name="Wu L."/>
            <person name="Ma J."/>
        </authorList>
    </citation>
    <scope>NUCLEOTIDE SEQUENCE [LARGE SCALE GENOMIC DNA]</scope>
    <source>
        <strain evidence="3">CCUG 59778</strain>
    </source>
</reference>
<accession>A0ABW0EVD4</accession>
<organism evidence="2 3">
    <name type="scientific">Actinokineospora guangxiensis</name>
    <dbReference type="NCBI Taxonomy" id="1490288"/>
    <lineage>
        <taxon>Bacteria</taxon>
        <taxon>Bacillati</taxon>
        <taxon>Actinomycetota</taxon>
        <taxon>Actinomycetes</taxon>
        <taxon>Pseudonocardiales</taxon>
        <taxon>Pseudonocardiaceae</taxon>
        <taxon>Actinokineospora</taxon>
    </lineage>
</organism>
<dbReference type="PRINTS" id="PR00469">
    <property type="entry name" value="PNDRDTASEII"/>
</dbReference>
<comment type="caution">
    <text evidence="2">The sequence shown here is derived from an EMBL/GenBank/DDBJ whole genome shotgun (WGS) entry which is preliminary data.</text>
</comment>
<dbReference type="PANTHER" id="PTHR43539">
    <property type="entry name" value="FLAVIN-BINDING MONOOXYGENASE-LIKE PROTEIN (AFU_ORTHOLOGUE AFUA_4G09220)"/>
    <property type="match status" value="1"/>
</dbReference>
<dbReference type="GO" id="GO:0004497">
    <property type="term" value="F:monooxygenase activity"/>
    <property type="evidence" value="ECO:0007669"/>
    <property type="project" value="UniProtKB-KW"/>
</dbReference>
<dbReference type="EC" id="1.14.13.-" evidence="2"/>
<dbReference type="PANTHER" id="PTHR43539:SF78">
    <property type="entry name" value="FLAVIN-CONTAINING MONOOXYGENASE"/>
    <property type="match status" value="1"/>
</dbReference>
<name>A0ABW0EVD4_9PSEU</name>
<dbReference type="Pfam" id="PF13738">
    <property type="entry name" value="Pyr_redox_3"/>
    <property type="match status" value="1"/>
</dbReference>